<sequence length="438" mass="48161">MKKELKKAGAVIAAGVMLLSQTQMFSIGAKADETAEPITIQFWHTRGSGANYEVVQHEVEEFNNTIGKEKGITVEETFIGNYNDILAKTQLAVQSGEAPQVVVSGNTFVNYLLEDGVLADMAPLAEETGWDRNNMLDPFQEINGNTDGTLYSVPYIRSTPLFYYNKTMADAKGLTAPTTVEEMEEFCKALYEEGSVSGLCIGNDFGYLQAAHLYQLGSAYLADDGNSSPALEDGTMEKVLGDWRSWVDEGWCEAYDATDAGTVMTEEFSQQKLASMIGSSGMLATLSQNAKDNGFELGASQYPTYDAEKPVAMIGGGNVCIISEGNTDEQIKASWEFVQFLMSDEEVTYNTMHTGYVPVTKSVADYEGMKDFWNENPLYKVAYDQTATGHCQEQPYSPYLQDFIQACWDAVSLLICDQSIDAQEAVQQIKDTSAEFFG</sequence>
<dbReference type="Proteomes" id="UP001197875">
    <property type="component" value="Unassembled WGS sequence"/>
</dbReference>
<dbReference type="GO" id="GO:0015768">
    <property type="term" value="P:maltose transport"/>
    <property type="evidence" value="ECO:0007669"/>
    <property type="project" value="TreeGrafter"/>
</dbReference>
<name>A0AAE3DRL1_9FIRM</name>
<dbReference type="AlphaFoldDB" id="A0AAE3DRL1"/>
<evidence type="ECO:0000256" key="2">
    <source>
        <dbReference type="ARBA" id="ARBA00022448"/>
    </source>
</evidence>
<dbReference type="GO" id="GO:1901982">
    <property type="term" value="F:maltose binding"/>
    <property type="evidence" value="ECO:0007669"/>
    <property type="project" value="TreeGrafter"/>
</dbReference>
<evidence type="ECO:0000256" key="3">
    <source>
        <dbReference type="ARBA" id="ARBA00022729"/>
    </source>
</evidence>
<comment type="similarity">
    <text evidence="1">Belongs to the bacterial solute-binding protein 1 family.</text>
</comment>
<reference evidence="4 5" key="1">
    <citation type="submission" date="2021-10" db="EMBL/GenBank/DDBJ databases">
        <title>Anaerobic single-cell dispensing facilitates the cultivation of human gut bacteria.</title>
        <authorList>
            <person name="Afrizal A."/>
        </authorList>
    </citation>
    <scope>NUCLEOTIDE SEQUENCE [LARGE SCALE GENOMIC DNA]</scope>
    <source>
        <strain evidence="4 5">CLA-AA-H277</strain>
    </source>
</reference>
<evidence type="ECO:0000256" key="1">
    <source>
        <dbReference type="ARBA" id="ARBA00008520"/>
    </source>
</evidence>
<dbReference type="GO" id="GO:0055052">
    <property type="term" value="C:ATP-binding cassette (ABC) transporter complex, substrate-binding subunit-containing"/>
    <property type="evidence" value="ECO:0007669"/>
    <property type="project" value="TreeGrafter"/>
</dbReference>
<dbReference type="PANTHER" id="PTHR30061">
    <property type="entry name" value="MALTOSE-BINDING PERIPLASMIC PROTEIN"/>
    <property type="match status" value="1"/>
</dbReference>
<proteinExistence type="inferred from homology"/>
<dbReference type="SUPFAM" id="SSF53850">
    <property type="entry name" value="Periplasmic binding protein-like II"/>
    <property type="match status" value="1"/>
</dbReference>
<dbReference type="RefSeq" id="WP_227614762.1">
    <property type="nucleotide sequence ID" value="NZ_JAJEPR010000007.1"/>
</dbReference>
<protein>
    <submittedName>
        <fullName evidence="4">Extracellular solute-binding protein</fullName>
    </submittedName>
</protein>
<gene>
    <name evidence="4" type="ORF">LKD71_06255</name>
</gene>
<dbReference type="Gene3D" id="3.40.190.10">
    <property type="entry name" value="Periplasmic binding protein-like II"/>
    <property type="match status" value="2"/>
</dbReference>
<dbReference type="PANTHER" id="PTHR30061:SF50">
    <property type="entry name" value="MALTOSE_MALTODEXTRIN-BINDING PERIPLASMIC PROTEIN"/>
    <property type="match status" value="1"/>
</dbReference>
<dbReference type="GO" id="GO:0042956">
    <property type="term" value="P:maltodextrin transmembrane transport"/>
    <property type="evidence" value="ECO:0007669"/>
    <property type="project" value="TreeGrafter"/>
</dbReference>
<dbReference type="EMBL" id="JAJEPR010000007">
    <property type="protein sequence ID" value="MCC2189412.1"/>
    <property type="molecule type" value="Genomic_DNA"/>
</dbReference>
<accession>A0AAE3DRL1</accession>
<dbReference type="Pfam" id="PF13416">
    <property type="entry name" value="SBP_bac_8"/>
    <property type="match status" value="1"/>
</dbReference>
<organism evidence="4 5">
    <name type="scientific">Fusicatenibacter faecihominis</name>
    <dbReference type="NCBI Taxonomy" id="2881276"/>
    <lineage>
        <taxon>Bacteria</taxon>
        <taxon>Bacillati</taxon>
        <taxon>Bacillota</taxon>
        <taxon>Clostridia</taxon>
        <taxon>Lachnospirales</taxon>
        <taxon>Lachnospiraceae</taxon>
        <taxon>Fusicatenibacter</taxon>
    </lineage>
</organism>
<keyword evidence="2" id="KW-0813">Transport</keyword>
<evidence type="ECO:0000313" key="4">
    <source>
        <dbReference type="EMBL" id="MCC2189412.1"/>
    </source>
</evidence>
<dbReference type="InterPro" id="IPR006059">
    <property type="entry name" value="SBP"/>
</dbReference>
<evidence type="ECO:0000313" key="5">
    <source>
        <dbReference type="Proteomes" id="UP001197875"/>
    </source>
</evidence>
<keyword evidence="3" id="KW-0732">Signal</keyword>
<comment type="caution">
    <text evidence="4">The sequence shown here is derived from an EMBL/GenBank/DDBJ whole genome shotgun (WGS) entry which is preliminary data.</text>
</comment>
<keyword evidence="5" id="KW-1185">Reference proteome</keyword>